<dbReference type="EMBL" id="JABSTQ010004459">
    <property type="protein sequence ID" value="KAG0442107.1"/>
    <property type="molecule type" value="Genomic_DNA"/>
</dbReference>
<evidence type="ECO:0000313" key="2">
    <source>
        <dbReference type="Proteomes" id="UP000805193"/>
    </source>
</evidence>
<proteinExistence type="predicted"/>
<keyword evidence="2" id="KW-1185">Reference proteome</keyword>
<comment type="caution">
    <text evidence="1">The sequence shown here is derived from an EMBL/GenBank/DDBJ whole genome shotgun (WGS) entry which is preliminary data.</text>
</comment>
<reference evidence="1 2" key="1">
    <citation type="journal article" date="2020" name="Cell">
        <title>Large-Scale Comparative Analyses of Tick Genomes Elucidate Their Genetic Diversity and Vector Capacities.</title>
        <authorList>
            <consortium name="Tick Genome and Microbiome Consortium (TIGMIC)"/>
            <person name="Jia N."/>
            <person name="Wang J."/>
            <person name="Shi W."/>
            <person name="Du L."/>
            <person name="Sun Y."/>
            <person name="Zhan W."/>
            <person name="Jiang J.F."/>
            <person name="Wang Q."/>
            <person name="Zhang B."/>
            <person name="Ji P."/>
            <person name="Bell-Sakyi L."/>
            <person name="Cui X.M."/>
            <person name="Yuan T.T."/>
            <person name="Jiang B.G."/>
            <person name="Yang W.F."/>
            <person name="Lam T.T."/>
            <person name="Chang Q.C."/>
            <person name="Ding S.J."/>
            <person name="Wang X.J."/>
            <person name="Zhu J.G."/>
            <person name="Ruan X.D."/>
            <person name="Zhao L."/>
            <person name="Wei J.T."/>
            <person name="Ye R.Z."/>
            <person name="Que T.C."/>
            <person name="Du C.H."/>
            <person name="Zhou Y.H."/>
            <person name="Cheng J.X."/>
            <person name="Dai P.F."/>
            <person name="Guo W.B."/>
            <person name="Han X.H."/>
            <person name="Huang E.J."/>
            <person name="Li L.F."/>
            <person name="Wei W."/>
            <person name="Gao Y.C."/>
            <person name="Liu J.Z."/>
            <person name="Shao H.Z."/>
            <person name="Wang X."/>
            <person name="Wang C.C."/>
            <person name="Yang T.C."/>
            <person name="Huo Q.B."/>
            <person name="Li W."/>
            <person name="Chen H.Y."/>
            <person name="Chen S.E."/>
            <person name="Zhou L.G."/>
            <person name="Ni X.B."/>
            <person name="Tian J.H."/>
            <person name="Sheng Y."/>
            <person name="Liu T."/>
            <person name="Pan Y.S."/>
            <person name="Xia L.Y."/>
            <person name="Li J."/>
            <person name="Zhao F."/>
            <person name="Cao W.C."/>
        </authorList>
    </citation>
    <scope>NUCLEOTIDE SEQUENCE [LARGE SCALE GENOMIC DNA]</scope>
    <source>
        <strain evidence="1">Iper-2018</strain>
    </source>
</reference>
<name>A0AC60QTT0_IXOPE</name>
<gene>
    <name evidence="1" type="ORF">HPB47_015779</name>
</gene>
<sequence length="101" mass="11435">MTSYVTLCFTCLTEVVGTMSHLLERCTDEFLEVLETTCTQDESIDTLAICKSFAANTMLQTGFSFRLDKQDKTGREVRDCVNKLTLRNITVFQGGLLHWLS</sequence>
<protein>
    <submittedName>
        <fullName evidence="1">Uncharacterized protein</fullName>
    </submittedName>
</protein>
<dbReference type="Proteomes" id="UP000805193">
    <property type="component" value="Unassembled WGS sequence"/>
</dbReference>
<feature type="non-terminal residue" evidence="1">
    <location>
        <position position="101"/>
    </location>
</feature>
<accession>A0AC60QTT0</accession>
<organism evidence="1 2">
    <name type="scientific">Ixodes persulcatus</name>
    <name type="common">Taiga tick</name>
    <dbReference type="NCBI Taxonomy" id="34615"/>
    <lineage>
        <taxon>Eukaryota</taxon>
        <taxon>Metazoa</taxon>
        <taxon>Ecdysozoa</taxon>
        <taxon>Arthropoda</taxon>
        <taxon>Chelicerata</taxon>
        <taxon>Arachnida</taxon>
        <taxon>Acari</taxon>
        <taxon>Parasitiformes</taxon>
        <taxon>Ixodida</taxon>
        <taxon>Ixodoidea</taxon>
        <taxon>Ixodidae</taxon>
        <taxon>Ixodinae</taxon>
        <taxon>Ixodes</taxon>
    </lineage>
</organism>
<evidence type="ECO:0000313" key="1">
    <source>
        <dbReference type="EMBL" id="KAG0442107.1"/>
    </source>
</evidence>